<evidence type="ECO:0000313" key="2">
    <source>
        <dbReference type="Proteomes" id="UP000019384"/>
    </source>
</evidence>
<dbReference type="GeneID" id="34521592"/>
<sequence length="302" mass="33275">MDMYPVLPVPQSGTFYEYAPKMMAFEFNGFSSKKTLVFIGGLGDGFATLPYLPALSTSLNKIGWSVVQIYIRSSYIGWGSGSLKRDAEDISQLVSFLRSEAGGKREKIVIMGHSTGCQDTMQYASKFEQKSSTKANGYILQAGASDREAALGVGIPLEELEKSVELAKTMIAAGRENEIMPYEYCSSFLDCPISAYRWNALYSVRGDDDFFSTYLTPEDHAKTWGKVNEPILVVFSGSDEFVPKSVDKVKLLDDWKSATDSKYWSPLSKPVPGARHNVGVGSEKGALEDLVATVTKFLEDTF</sequence>
<dbReference type="AlphaFoldDB" id="W6MNH3"/>
<dbReference type="InterPro" id="IPR029058">
    <property type="entry name" value="AB_hydrolase_fold"/>
</dbReference>
<reference evidence="1" key="1">
    <citation type="submission" date="2013-12" db="EMBL/GenBank/DDBJ databases">
        <authorList>
            <person name="Genoscope - CEA"/>
        </authorList>
    </citation>
    <scope>NUCLEOTIDE SEQUENCE</scope>
    <source>
        <strain evidence="1">CBS 1993</strain>
    </source>
</reference>
<name>W6MNH3_9ASCO</name>
<dbReference type="Proteomes" id="UP000019384">
    <property type="component" value="Unassembled WGS sequence"/>
</dbReference>
<dbReference type="InterPro" id="IPR013744">
    <property type="entry name" value="SidJ"/>
</dbReference>
<dbReference type="Pfam" id="PF08538">
    <property type="entry name" value="DUF1749"/>
    <property type="match status" value="1"/>
</dbReference>
<dbReference type="PANTHER" id="PTHR31591:SF1">
    <property type="entry name" value="UPF0613 PROTEIN PB24D3.06C"/>
    <property type="match status" value="1"/>
</dbReference>
<organism evidence="1 2">
    <name type="scientific">Kuraishia capsulata CBS 1993</name>
    <dbReference type="NCBI Taxonomy" id="1382522"/>
    <lineage>
        <taxon>Eukaryota</taxon>
        <taxon>Fungi</taxon>
        <taxon>Dikarya</taxon>
        <taxon>Ascomycota</taxon>
        <taxon>Saccharomycotina</taxon>
        <taxon>Pichiomycetes</taxon>
        <taxon>Pichiales</taxon>
        <taxon>Pichiaceae</taxon>
        <taxon>Kuraishia</taxon>
    </lineage>
</organism>
<dbReference type="EMBL" id="HG793129">
    <property type="protein sequence ID" value="CDK28214.1"/>
    <property type="molecule type" value="Genomic_DNA"/>
</dbReference>
<keyword evidence="2" id="KW-1185">Reference proteome</keyword>
<dbReference type="RefSeq" id="XP_022460204.1">
    <property type="nucleotide sequence ID" value="XM_022600904.1"/>
</dbReference>
<gene>
    <name evidence="1" type="ORF">KUCA_T00004196001</name>
</gene>
<dbReference type="HOGENOM" id="CLU_049633_3_0_1"/>
<dbReference type="SUPFAM" id="SSF53474">
    <property type="entry name" value="alpha/beta-Hydrolases"/>
    <property type="match status" value="1"/>
</dbReference>
<dbReference type="Gene3D" id="3.40.50.1820">
    <property type="entry name" value="alpha/beta hydrolase"/>
    <property type="match status" value="1"/>
</dbReference>
<protein>
    <submittedName>
        <fullName evidence="1">Uncharacterized protein</fullName>
    </submittedName>
</protein>
<dbReference type="OrthoDB" id="10034502at2759"/>
<reference evidence="1" key="2">
    <citation type="submission" date="2014-02" db="EMBL/GenBank/DDBJ databases">
        <title>Complete DNA sequence of /Kuraishia capsulata/ illustrates novel genomic features among budding yeasts (/Saccharomycotina/).</title>
        <authorList>
            <person name="Morales L."/>
            <person name="Noel B."/>
            <person name="Porcel B."/>
            <person name="Marcet-Houben M."/>
            <person name="Hullo M-F."/>
            <person name="Sacerdot C."/>
            <person name="Tekaia F."/>
            <person name="Leh-Louis V."/>
            <person name="Despons L."/>
            <person name="Khanna V."/>
            <person name="Aury J-M."/>
            <person name="Barbe V."/>
            <person name="Couloux A."/>
            <person name="Labadie K."/>
            <person name="Pelletier E."/>
            <person name="Souciet J-L."/>
            <person name="Boekhout T."/>
            <person name="Gabaldon T."/>
            <person name="Wincker P."/>
            <person name="Dujon B."/>
        </authorList>
    </citation>
    <scope>NUCLEOTIDE SEQUENCE</scope>
    <source>
        <strain evidence="1">CBS 1993</strain>
    </source>
</reference>
<evidence type="ECO:0000313" key="1">
    <source>
        <dbReference type="EMBL" id="CDK28214.1"/>
    </source>
</evidence>
<dbReference type="PANTHER" id="PTHR31591">
    <property type="entry name" value="UPF0613 PROTEIN PB24D3.06C"/>
    <property type="match status" value="1"/>
</dbReference>
<proteinExistence type="predicted"/>
<accession>W6MNH3</accession>